<dbReference type="KEGG" id="sbar:H5V43_00710"/>
<evidence type="ECO:0000259" key="1">
    <source>
        <dbReference type="Pfam" id="PF21834"/>
    </source>
</evidence>
<protein>
    <recommendedName>
        <fullName evidence="1">DUF6894 domain-containing protein</fullName>
    </recommendedName>
</protein>
<evidence type="ECO:0000313" key="2">
    <source>
        <dbReference type="EMBL" id="QOT71738.1"/>
    </source>
</evidence>
<accession>A0A7M2GGV2</accession>
<feature type="domain" description="DUF6894" evidence="1">
    <location>
        <begin position="6"/>
        <end position="71"/>
    </location>
</feature>
<dbReference type="Proteomes" id="UP000593663">
    <property type="component" value="Chromosome 1"/>
</dbReference>
<dbReference type="Pfam" id="PF21834">
    <property type="entry name" value="DUF6894"/>
    <property type="match status" value="1"/>
</dbReference>
<sequence length="85" mass="9621">MMMPKFRFQIDDGVENDDAWLDLPDLDAARMEAARFMGDMVRDSAVSLWQAGVLQLTAMDENGLYLFEITVMSMDAPALSKTRRS</sequence>
<evidence type="ECO:0000313" key="3">
    <source>
        <dbReference type="Proteomes" id="UP000593663"/>
    </source>
</evidence>
<dbReference type="InterPro" id="IPR054189">
    <property type="entry name" value="DUF6894"/>
</dbReference>
<dbReference type="AlphaFoldDB" id="A0A7M2GGV2"/>
<dbReference type="EMBL" id="CP060035">
    <property type="protein sequence ID" value="QOT71738.1"/>
    <property type="molecule type" value="Genomic_DNA"/>
</dbReference>
<proteinExistence type="predicted"/>
<name>A0A7M2GGV2_SPHSA</name>
<organism evidence="2 3">
    <name type="scientific">Sphingobium fuliginis (strain ATCC 27551)</name>
    <dbReference type="NCBI Taxonomy" id="336203"/>
    <lineage>
        <taxon>Bacteria</taxon>
        <taxon>Pseudomonadati</taxon>
        <taxon>Pseudomonadota</taxon>
        <taxon>Alphaproteobacteria</taxon>
        <taxon>Sphingomonadales</taxon>
        <taxon>Sphingomonadaceae</taxon>
        <taxon>Sphingobium</taxon>
    </lineage>
</organism>
<reference evidence="3" key="1">
    <citation type="submission" date="2020-08" db="EMBL/GenBank/DDBJ databases">
        <title>Complete genome sequence of Sphingobium barthaii strain KK22, a high-molecular-weight polycyclic aromatic hydrocarbon-degrading soil bacterium.</title>
        <authorList>
            <person name="Mori J.F."/>
            <person name="Kanaly R.A."/>
        </authorList>
    </citation>
    <scope>NUCLEOTIDE SEQUENCE [LARGE SCALE GENOMIC DNA]</scope>
    <source>
        <strain evidence="3">KK22</strain>
    </source>
</reference>
<gene>
    <name evidence="2" type="ORF">H5V43_00710</name>
</gene>